<comment type="caution">
    <text evidence="2">The sequence shown here is derived from an EMBL/GenBank/DDBJ whole genome shotgun (WGS) entry which is preliminary data.</text>
</comment>
<proteinExistence type="predicted"/>
<dbReference type="SUPFAM" id="SSF53098">
    <property type="entry name" value="Ribonuclease H-like"/>
    <property type="match status" value="1"/>
</dbReference>
<reference evidence="2 3" key="1">
    <citation type="submission" date="2024-01" db="EMBL/GenBank/DDBJ databases">
        <title>Genomic insights into the taxonomy and metabolism of the cyanobacterium Pannus brasiliensis CCIBt3594.</title>
        <authorList>
            <person name="Machado M."/>
            <person name="Botero N.B."/>
            <person name="Andreote A.P.D."/>
            <person name="Feitosa A.M.T."/>
            <person name="Popin R."/>
            <person name="Sivonen K."/>
            <person name="Fiore M.F."/>
        </authorList>
    </citation>
    <scope>NUCLEOTIDE SEQUENCE [LARGE SCALE GENOMIC DNA]</scope>
    <source>
        <strain evidence="2 3">CCIBt3594</strain>
    </source>
</reference>
<dbReference type="EMBL" id="JBAFSM010000014">
    <property type="protein sequence ID" value="MEG3437255.1"/>
    <property type="molecule type" value="Genomic_DNA"/>
</dbReference>
<dbReference type="GO" id="GO:0006313">
    <property type="term" value="P:DNA transposition"/>
    <property type="evidence" value="ECO:0007669"/>
    <property type="project" value="InterPro"/>
</dbReference>
<evidence type="ECO:0000313" key="3">
    <source>
        <dbReference type="Proteomes" id="UP001328733"/>
    </source>
</evidence>
<dbReference type="InterPro" id="IPR012337">
    <property type="entry name" value="RNaseH-like_sf"/>
</dbReference>
<name>A0AAW9QJW4_9CHRO</name>
<organism evidence="2 3">
    <name type="scientific">Pannus brasiliensis CCIBt3594</name>
    <dbReference type="NCBI Taxonomy" id="1427578"/>
    <lineage>
        <taxon>Bacteria</taxon>
        <taxon>Bacillati</taxon>
        <taxon>Cyanobacteriota</taxon>
        <taxon>Cyanophyceae</taxon>
        <taxon>Oscillatoriophycideae</taxon>
        <taxon>Chroococcales</taxon>
        <taxon>Microcystaceae</taxon>
        <taxon>Pannus</taxon>
    </lineage>
</organism>
<dbReference type="InterPro" id="IPR002559">
    <property type="entry name" value="Transposase_11"/>
</dbReference>
<keyword evidence="3" id="KW-1185">Reference proteome</keyword>
<dbReference type="RefSeq" id="WP_332864831.1">
    <property type="nucleotide sequence ID" value="NZ_JBAFSM010000014.1"/>
</dbReference>
<dbReference type="Proteomes" id="UP001328733">
    <property type="component" value="Unassembled WGS sequence"/>
</dbReference>
<dbReference type="Pfam" id="PF01609">
    <property type="entry name" value="DDE_Tnp_1"/>
    <property type="match status" value="1"/>
</dbReference>
<evidence type="ECO:0000259" key="1">
    <source>
        <dbReference type="Pfam" id="PF01609"/>
    </source>
</evidence>
<gene>
    <name evidence="2" type="ORF">V0288_09005</name>
</gene>
<dbReference type="GO" id="GO:0003677">
    <property type="term" value="F:DNA binding"/>
    <property type="evidence" value="ECO:0007669"/>
    <property type="project" value="InterPro"/>
</dbReference>
<dbReference type="GO" id="GO:0004803">
    <property type="term" value="F:transposase activity"/>
    <property type="evidence" value="ECO:0007669"/>
    <property type="project" value="InterPro"/>
</dbReference>
<accession>A0AAW9QJW4</accession>
<protein>
    <submittedName>
        <fullName evidence="2">Transposase</fullName>
    </submittedName>
</protein>
<evidence type="ECO:0000313" key="2">
    <source>
        <dbReference type="EMBL" id="MEG3437255.1"/>
    </source>
</evidence>
<dbReference type="AlphaFoldDB" id="A0AAW9QJW4"/>
<sequence length="342" mass="40023">MRVLTKPSTARCDVDKYTYFLLSEPKGGGCCRLAEVLGISRHSSNRFLSREEYTPLDLFEEVKKNLNLKGGVLSADDTVVEKRYSDPKRSELIGYYWSGKYRKAIVGLNLITLYYTEPAGKSLPINYRLYNPVEKKTKNEYVREMIEEVIEWGVEPSMVTADSWYSSRENLQFFKDRKLGFQLGIAKNRLLREMGGQFERVENLEIPESGKIVELKGFGKVKVFRRTFKDKSFRHYITFLNDESELENWTRDDFRQLQNFHWGIERYHRALKQLCGLSKFQVRKTEAITTHVFCSLRAFCFLESLRARAEIDSWYAVQKQLYLKVVKEFILANLSPSLDLLA</sequence>
<feature type="domain" description="Transposase IS4-like" evidence="1">
    <location>
        <begin position="73"/>
        <end position="296"/>
    </location>
</feature>